<proteinExistence type="predicted"/>
<dbReference type="AlphaFoldDB" id="A0AA35T0V8"/>
<dbReference type="InterPro" id="IPR052407">
    <property type="entry name" value="BTB_POZ_domain_cont_9"/>
</dbReference>
<dbReference type="InterPro" id="IPR011705">
    <property type="entry name" value="BACK"/>
</dbReference>
<dbReference type="GO" id="GO:0008344">
    <property type="term" value="P:adult locomotory behavior"/>
    <property type="evidence" value="ECO:0007669"/>
    <property type="project" value="TreeGrafter"/>
</dbReference>
<dbReference type="GO" id="GO:0048512">
    <property type="term" value="P:circadian behavior"/>
    <property type="evidence" value="ECO:0007669"/>
    <property type="project" value="TreeGrafter"/>
</dbReference>
<evidence type="ECO:0000313" key="2">
    <source>
        <dbReference type="EMBL" id="CAI8039433.1"/>
    </source>
</evidence>
<reference evidence="2" key="1">
    <citation type="submission" date="2023-03" db="EMBL/GenBank/DDBJ databases">
        <authorList>
            <person name="Steffen K."/>
            <person name="Cardenas P."/>
        </authorList>
    </citation>
    <scope>NUCLEOTIDE SEQUENCE</scope>
</reference>
<protein>
    <submittedName>
        <fullName evidence="2">BTB/POZ domain-containing protein 9</fullName>
    </submittedName>
</protein>
<dbReference type="Gene3D" id="3.30.710.10">
    <property type="entry name" value="Potassium Channel Kv1.1, Chain A"/>
    <property type="match status" value="1"/>
</dbReference>
<sequence>MIEGRASEITLKETPVEAFRELVRFVYSGSVASINLTTALDLHILADRYGFPHLKDGIESHLSKIITPENVLLFHSHAKTSSAPLLQEKCEVFMDLHAGEVIASTALQRLPKENLKKLIARDTFVVEEIQIFEAVRKWMETNGVRKEGASELLECVRLTEIPQAELEAKVLPTGLFARARVLAAMGEGEPVEIATRGRTTGDNINLFEGGDPRLTTCYKYVLDLLPGRSEESATICDYSFSLTFSANVDPAHLTVRFDNVYLVNQIMFDGYLPDVCKSPGDADRDNSPFCYKMWVSRDGDLWTMVLDYSRLKCFSVQRLFFPKMAIRYVRILQSKGKENFKIHLQSCSYVGPVPYNFRDNGVIAPFIPMTPDYRQYLKFSENRCTARLMITFTQPYSINSIRVELEGVEGKADVAVSVATENRTKAYREIALLKTADLTSSLSAEFSERPVSIVSLTVSLLRPPNQGTPLPKNKIPEFHARHFVCQCTEL</sequence>
<dbReference type="Proteomes" id="UP001174909">
    <property type="component" value="Unassembled WGS sequence"/>
</dbReference>
<accession>A0AA35T0V8</accession>
<dbReference type="SMART" id="SM00875">
    <property type="entry name" value="BACK"/>
    <property type="match status" value="1"/>
</dbReference>
<evidence type="ECO:0000313" key="3">
    <source>
        <dbReference type="Proteomes" id="UP001174909"/>
    </source>
</evidence>
<evidence type="ECO:0000259" key="1">
    <source>
        <dbReference type="SMART" id="SM00875"/>
    </source>
</evidence>
<dbReference type="GO" id="GO:0050804">
    <property type="term" value="P:modulation of chemical synaptic transmission"/>
    <property type="evidence" value="ECO:0007669"/>
    <property type="project" value="TreeGrafter"/>
</dbReference>
<dbReference type="SUPFAM" id="SSF54695">
    <property type="entry name" value="POZ domain"/>
    <property type="match status" value="1"/>
</dbReference>
<dbReference type="Gene3D" id="1.25.40.420">
    <property type="match status" value="1"/>
</dbReference>
<dbReference type="InterPro" id="IPR011333">
    <property type="entry name" value="SKP1/BTB/POZ_sf"/>
</dbReference>
<feature type="domain" description="BACK" evidence="1">
    <location>
        <begin position="71"/>
        <end position="171"/>
    </location>
</feature>
<dbReference type="PANTHER" id="PTHR46306">
    <property type="entry name" value="BTB/POZ DOMAIN-CONTAINING PROTEIN 9"/>
    <property type="match status" value="1"/>
</dbReference>
<dbReference type="PANTHER" id="PTHR46306:SF1">
    <property type="entry name" value="BTB_POZ DOMAIN-CONTAINING PROTEIN 9"/>
    <property type="match status" value="1"/>
</dbReference>
<organism evidence="2 3">
    <name type="scientific">Geodia barretti</name>
    <name type="common">Barrett's horny sponge</name>
    <dbReference type="NCBI Taxonomy" id="519541"/>
    <lineage>
        <taxon>Eukaryota</taxon>
        <taxon>Metazoa</taxon>
        <taxon>Porifera</taxon>
        <taxon>Demospongiae</taxon>
        <taxon>Heteroscleromorpha</taxon>
        <taxon>Tetractinellida</taxon>
        <taxon>Astrophorina</taxon>
        <taxon>Geodiidae</taxon>
        <taxon>Geodia</taxon>
    </lineage>
</organism>
<dbReference type="GO" id="GO:0005737">
    <property type="term" value="C:cytoplasm"/>
    <property type="evidence" value="ECO:0007669"/>
    <property type="project" value="TreeGrafter"/>
</dbReference>
<dbReference type="SUPFAM" id="SSF49785">
    <property type="entry name" value="Galactose-binding domain-like"/>
    <property type="match status" value="1"/>
</dbReference>
<name>A0AA35T0V8_GEOBA</name>
<dbReference type="InterPro" id="IPR008979">
    <property type="entry name" value="Galactose-bd-like_sf"/>
</dbReference>
<keyword evidence="3" id="KW-1185">Reference proteome</keyword>
<dbReference type="Pfam" id="PF07707">
    <property type="entry name" value="BACK"/>
    <property type="match status" value="1"/>
</dbReference>
<gene>
    <name evidence="2" type="ORF">GBAR_LOCUS21936</name>
</gene>
<comment type="caution">
    <text evidence="2">The sequence shown here is derived from an EMBL/GenBank/DDBJ whole genome shotgun (WGS) entry which is preliminary data.</text>
</comment>
<dbReference type="Pfam" id="PF00651">
    <property type="entry name" value="BTB"/>
    <property type="match status" value="1"/>
</dbReference>
<dbReference type="EMBL" id="CASHTH010003040">
    <property type="protein sequence ID" value="CAI8039433.1"/>
    <property type="molecule type" value="Genomic_DNA"/>
</dbReference>
<dbReference type="InterPro" id="IPR000210">
    <property type="entry name" value="BTB/POZ_dom"/>
</dbReference>
<dbReference type="Gene3D" id="2.60.120.260">
    <property type="entry name" value="Galactose-binding domain-like"/>
    <property type="match status" value="1"/>
</dbReference>